<dbReference type="CDD" id="cd12108">
    <property type="entry name" value="Hr-like"/>
    <property type="match status" value="2"/>
</dbReference>
<proteinExistence type="predicted"/>
<evidence type="ECO:0000259" key="6">
    <source>
        <dbReference type="PROSITE" id="PS50089"/>
    </source>
</evidence>
<dbReference type="AlphaFoldDB" id="A0A7S0KJN0"/>
<dbReference type="Gene3D" id="1.20.120.520">
    <property type="entry name" value="nmb1532 protein domain like"/>
    <property type="match status" value="2"/>
</dbReference>
<protein>
    <recommendedName>
        <fullName evidence="10">CHY-type domain-containing protein</fullName>
    </recommendedName>
</protein>
<dbReference type="GO" id="GO:0005634">
    <property type="term" value="C:nucleus"/>
    <property type="evidence" value="ECO:0007669"/>
    <property type="project" value="TreeGrafter"/>
</dbReference>
<dbReference type="Pfam" id="PF01814">
    <property type="entry name" value="Hemerythrin"/>
    <property type="match status" value="1"/>
</dbReference>
<dbReference type="CDD" id="cd16464">
    <property type="entry name" value="RING-H2_Pirh2-like"/>
    <property type="match status" value="1"/>
</dbReference>
<dbReference type="InterPro" id="IPR039512">
    <property type="entry name" value="RCHY1_zinc-ribbon"/>
</dbReference>
<evidence type="ECO:0000313" key="9">
    <source>
        <dbReference type="EMBL" id="CAD8583617.1"/>
    </source>
</evidence>
<dbReference type="Pfam" id="PF13639">
    <property type="entry name" value="zf-RING_2"/>
    <property type="match status" value="1"/>
</dbReference>
<dbReference type="GO" id="GO:0006511">
    <property type="term" value="P:ubiquitin-dependent protein catabolic process"/>
    <property type="evidence" value="ECO:0007669"/>
    <property type="project" value="TreeGrafter"/>
</dbReference>
<feature type="domain" description="CTCHY-type" evidence="8">
    <location>
        <begin position="703"/>
        <end position="767"/>
    </location>
</feature>
<gene>
    <name evidence="9" type="ORF">OMED0929_LOCUS4480</name>
</gene>
<dbReference type="SUPFAM" id="SSF57850">
    <property type="entry name" value="RING/U-box"/>
    <property type="match status" value="1"/>
</dbReference>
<feature type="region of interest" description="Disordered" evidence="5">
    <location>
        <begin position="234"/>
        <end position="279"/>
    </location>
</feature>
<dbReference type="EMBL" id="HBEW01005348">
    <property type="protein sequence ID" value="CAD8583617.1"/>
    <property type="molecule type" value="Transcribed_RNA"/>
</dbReference>
<dbReference type="PANTHER" id="PTHR21319">
    <property type="entry name" value="RING FINGER AND CHY ZINC FINGER DOMAIN-CONTAINING PROTEIN 1"/>
    <property type="match status" value="1"/>
</dbReference>
<dbReference type="Gene3D" id="3.30.40.10">
    <property type="entry name" value="Zinc/RING finger domain, C3HC4 (zinc finger)"/>
    <property type="match status" value="1"/>
</dbReference>
<keyword evidence="1" id="KW-0479">Metal-binding</keyword>
<evidence type="ECO:0000259" key="8">
    <source>
        <dbReference type="PROSITE" id="PS51270"/>
    </source>
</evidence>
<dbReference type="Pfam" id="PF05495">
    <property type="entry name" value="zf-CHY"/>
    <property type="match status" value="1"/>
</dbReference>
<dbReference type="SMART" id="SM00184">
    <property type="entry name" value="RING"/>
    <property type="match status" value="1"/>
</dbReference>
<dbReference type="InterPro" id="IPR008913">
    <property type="entry name" value="Znf_CHY"/>
</dbReference>
<name>A0A7S0KJN0_9CHLO</name>
<dbReference type="InterPro" id="IPR017921">
    <property type="entry name" value="Znf_CTCHY"/>
</dbReference>
<dbReference type="SUPFAM" id="SSF161219">
    <property type="entry name" value="CHY zinc finger-like"/>
    <property type="match status" value="1"/>
</dbReference>
<feature type="domain" description="CHY-type" evidence="7">
    <location>
        <begin position="634"/>
        <end position="701"/>
    </location>
</feature>
<dbReference type="GO" id="GO:0061630">
    <property type="term" value="F:ubiquitin protein ligase activity"/>
    <property type="evidence" value="ECO:0007669"/>
    <property type="project" value="TreeGrafter"/>
</dbReference>
<dbReference type="InterPro" id="IPR012312">
    <property type="entry name" value="Hemerythrin-like"/>
</dbReference>
<evidence type="ECO:0008006" key="10">
    <source>
        <dbReference type="Google" id="ProtNLM"/>
    </source>
</evidence>
<dbReference type="GO" id="GO:0006879">
    <property type="term" value="P:intracellular iron ion homeostasis"/>
    <property type="evidence" value="ECO:0007669"/>
    <property type="project" value="UniProtKB-ARBA"/>
</dbReference>
<dbReference type="PANTHER" id="PTHR21319:SF0">
    <property type="entry name" value="AND RING FINGER DOMAIN PROTEIN, PUTATIVE (AFU_ORTHOLOGUE AFUA_1G08900)-RELATED"/>
    <property type="match status" value="1"/>
</dbReference>
<dbReference type="GO" id="GO:0016567">
    <property type="term" value="P:protein ubiquitination"/>
    <property type="evidence" value="ECO:0007669"/>
    <property type="project" value="TreeGrafter"/>
</dbReference>
<dbReference type="PROSITE" id="PS50089">
    <property type="entry name" value="ZF_RING_2"/>
    <property type="match status" value="1"/>
</dbReference>
<evidence type="ECO:0000256" key="3">
    <source>
        <dbReference type="ARBA" id="ARBA00022833"/>
    </source>
</evidence>
<dbReference type="SUPFAM" id="SSF161245">
    <property type="entry name" value="Zinc hairpin stack"/>
    <property type="match status" value="1"/>
</dbReference>
<dbReference type="Gene3D" id="2.20.28.10">
    <property type="match status" value="1"/>
</dbReference>
<reference evidence="9" key="1">
    <citation type="submission" date="2021-01" db="EMBL/GenBank/DDBJ databases">
        <authorList>
            <person name="Corre E."/>
            <person name="Pelletier E."/>
            <person name="Niang G."/>
            <person name="Scheremetjew M."/>
            <person name="Finn R."/>
            <person name="Kale V."/>
            <person name="Holt S."/>
            <person name="Cochrane G."/>
            <person name="Meng A."/>
            <person name="Brown T."/>
            <person name="Cohen L."/>
        </authorList>
    </citation>
    <scope>NUCLEOTIDE SEQUENCE</scope>
    <source>
        <strain evidence="9">Clade-D-RCC2572</strain>
    </source>
</reference>
<keyword evidence="2 4" id="KW-0863">Zinc-finger</keyword>
<evidence type="ECO:0000256" key="1">
    <source>
        <dbReference type="ARBA" id="ARBA00022723"/>
    </source>
</evidence>
<evidence type="ECO:0000256" key="5">
    <source>
        <dbReference type="SAM" id="MobiDB-lite"/>
    </source>
</evidence>
<dbReference type="FunFam" id="3.30.40.10:FF:000208">
    <property type="entry name" value="Zinc finger protein-related isoform 1"/>
    <property type="match status" value="1"/>
</dbReference>
<feature type="domain" description="RING-type" evidence="6">
    <location>
        <begin position="768"/>
        <end position="810"/>
    </location>
</feature>
<dbReference type="Pfam" id="PF14599">
    <property type="entry name" value="zinc_ribbon_6"/>
    <property type="match status" value="1"/>
</dbReference>
<sequence length="879" mass="98522">MAHAGAASLFHTVFRRAFEHALDDLAQTCAHAAKATEAEAEAATGAARESARAWATFDARYRKHTVAEDDVLLPTLASRIDNVASAYEFEHEAEEWLFEEVTQCVEALARATTREERAELGAKAARIVHATRTTLKAHLAKESEHVLPMFEAKFKREEQAELVWRFIAKLPTTDVRDMLTFAADEARGDEIDALEREMRANATCAAAAGLRRALSSDGRAEAKATPILCALFDGASDDDTEEQTTTTTTSGRASDDANGETEEPARKRRRQADVASTTSKQKVLPIDHIFQFHNALRHELRRLENDILAISTEGTNDDDERLVRMIDGRFVFLRGVYEAHSMSEDDIVFPALEAKSALHNVSHSYTLDHKQEAELMHDIVTLIGEMRASFAGDGKAKGFREGLVESLQQACVAMRVSLETHVAKEESELWPLFEKHFSFEEQEKIVGQIIGRTGAEVLRSMLSWVRNALNDNEREGMISSMRHATQNTRFAQWLNTWYEGKTDGIEGGDDWVKSKPGEEESVEAEAVEQPPAAHEGIGHVQDYLRLRAGTVDTDTFKPGWEDIFRMNQIQLEDAVRAVNRDDTLAPERKAYLIQNLLASRWIVGNQLQAQQEKTSELSASGGSEVKEPVCQPIDDGPTGGCKHYKRKCKLVAPCCDQAFTCRFCHDDVSDHTVNRYNIKQMVCTDCNVRQPVAAECLNCKTSMAKYHCNVCNLFDDSSAAIYHCPFCNVCRRGKGLGVDFFHCMKCNACVSLQHGKHECSERGMDTECPVCKEFLAESETPVKELPCGHLMHATCFTTYTRHYYTCPLCRKSLGDFSVYFRMIDAILEDESEHSMPTSIEGKTQKVLCNDCCKESEAKFHFVYHACANCRSYNTRVLTH</sequence>
<dbReference type="InterPro" id="IPR013083">
    <property type="entry name" value="Znf_RING/FYVE/PHD"/>
</dbReference>
<accession>A0A7S0KJN0</accession>
<evidence type="ECO:0000256" key="4">
    <source>
        <dbReference type="PROSITE-ProRule" id="PRU00601"/>
    </source>
</evidence>
<dbReference type="GO" id="GO:0008270">
    <property type="term" value="F:zinc ion binding"/>
    <property type="evidence" value="ECO:0007669"/>
    <property type="project" value="UniProtKB-KW"/>
</dbReference>
<evidence type="ECO:0000256" key="2">
    <source>
        <dbReference type="ARBA" id="ARBA00022771"/>
    </source>
</evidence>
<dbReference type="InterPro" id="IPR037274">
    <property type="entry name" value="Znf_CHY_sf"/>
</dbReference>
<keyword evidence="3" id="KW-0862">Zinc</keyword>
<dbReference type="PROSITE" id="PS51270">
    <property type="entry name" value="ZF_CTCHY"/>
    <property type="match status" value="1"/>
</dbReference>
<evidence type="ECO:0000259" key="7">
    <source>
        <dbReference type="PROSITE" id="PS51266"/>
    </source>
</evidence>
<dbReference type="InterPro" id="IPR037275">
    <property type="entry name" value="Znf_CTCHY_sf"/>
</dbReference>
<organism evidence="9">
    <name type="scientific">Ostreococcus mediterraneus</name>
    <dbReference type="NCBI Taxonomy" id="1486918"/>
    <lineage>
        <taxon>Eukaryota</taxon>
        <taxon>Viridiplantae</taxon>
        <taxon>Chlorophyta</taxon>
        <taxon>Mamiellophyceae</taxon>
        <taxon>Mamiellales</taxon>
        <taxon>Bathycoccaceae</taxon>
        <taxon>Ostreococcus</taxon>
    </lineage>
</organism>
<dbReference type="PROSITE" id="PS51266">
    <property type="entry name" value="ZF_CHY"/>
    <property type="match status" value="1"/>
</dbReference>
<dbReference type="InterPro" id="IPR001841">
    <property type="entry name" value="Znf_RING"/>
</dbReference>